<evidence type="ECO:0000313" key="2">
    <source>
        <dbReference type="Proteomes" id="UP000694580"/>
    </source>
</evidence>
<accession>A0AAY4AS74</accession>
<protein>
    <recommendedName>
        <fullName evidence="3">Maturase K</fullName>
    </recommendedName>
</protein>
<reference evidence="1" key="3">
    <citation type="submission" date="2025-09" db="UniProtKB">
        <authorList>
            <consortium name="Ensembl"/>
        </authorList>
    </citation>
    <scope>IDENTIFICATION</scope>
</reference>
<dbReference type="AlphaFoldDB" id="A0AAY4AS74"/>
<proteinExistence type="predicted"/>
<evidence type="ECO:0008006" key="3">
    <source>
        <dbReference type="Google" id="ProtNLM"/>
    </source>
</evidence>
<keyword evidence="2" id="KW-1185">Reference proteome</keyword>
<organism evidence="1 2">
    <name type="scientific">Denticeps clupeoides</name>
    <name type="common">denticle herring</name>
    <dbReference type="NCBI Taxonomy" id="299321"/>
    <lineage>
        <taxon>Eukaryota</taxon>
        <taxon>Metazoa</taxon>
        <taxon>Chordata</taxon>
        <taxon>Craniata</taxon>
        <taxon>Vertebrata</taxon>
        <taxon>Euteleostomi</taxon>
        <taxon>Actinopterygii</taxon>
        <taxon>Neopterygii</taxon>
        <taxon>Teleostei</taxon>
        <taxon>Clupei</taxon>
        <taxon>Clupeiformes</taxon>
        <taxon>Denticipitoidei</taxon>
        <taxon>Denticipitidae</taxon>
        <taxon>Denticeps</taxon>
    </lineage>
</organism>
<reference evidence="1" key="2">
    <citation type="submission" date="2025-08" db="UniProtKB">
        <authorList>
            <consortium name="Ensembl"/>
        </authorList>
    </citation>
    <scope>IDENTIFICATION</scope>
</reference>
<evidence type="ECO:0000313" key="1">
    <source>
        <dbReference type="Ensembl" id="ENSDCDP00010011195.1"/>
    </source>
</evidence>
<reference evidence="1 2" key="1">
    <citation type="submission" date="2020-06" db="EMBL/GenBank/DDBJ databases">
        <authorList>
            <consortium name="Wellcome Sanger Institute Data Sharing"/>
        </authorList>
    </citation>
    <scope>NUCLEOTIDE SEQUENCE [LARGE SCALE GENOMIC DNA]</scope>
</reference>
<name>A0AAY4AS74_9TELE</name>
<dbReference type="Proteomes" id="UP000694580">
    <property type="component" value="Chromosome 3"/>
</dbReference>
<sequence>MLCKLEDYFILRNQVFYRGHNDFKVMPETIRLYVVVIQARFFPYHLSEPSLDVGIESRISLPDEGESGRSSPI</sequence>
<dbReference type="Ensembl" id="ENSDCDT00010011714.1">
    <property type="protein sequence ID" value="ENSDCDP00010011195.1"/>
    <property type="gene ID" value="ENSDCDG00010004949.1"/>
</dbReference>